<feature type="compositionally biased region" description="Acidic residues" evidence="1">
    <location>
        <begin position="1135"/>
        <end position="1153"/>
    </location>
</feature>
<evidence type="ECO:0000313" key="5">
    <source>
        <dbReference type="Proteomes" id="UP000032046"/>
    </source>
</evidence>
<organism evidence="4 5">
    <name type="scientific">Prevotella pectinovora</name>
    <dbReference type="NCBI Taxonomy" id="1602169"/>
    <lineage>
        <taxon>Bacteria</taxon>
        <taxon>Pseudomonadati</taxon>
        <taxon>Bacteroidota</taxon>
        <taxon>Bacteroidia</taxon>
        <taxon>Bacteroidales</taxon>
        <taxon>Prevotellaceae</taxon>
        <taxon>Prevotella</taxon>
    </lineage>
</organism>
<feature type="domain" description="Probable ATP-binding protein BrxC alpha-helical" evidence="3">
    <location>
        <begin position="891"/>
        <end position="1009"/>
    </location>
</feature>
<protein>
    <recommendedName>
        <fullName evidence="6">BREX system P-loop protein BrxC</fullName>
    </recommendedName>
</protein>
<evidence type="ECO:0000259" key="2">
    <source>
        <dbReference type="Pfam" id="PF25791"/>
    </source>
</evidence>
<comment type="caution">
    <text evidence="4">The sequence shown here is derived from an EMBL/GenBank/DDBJ whole genome shotgun (WGS) entry which is preliminary data.</text>
</comment>
<dbReference type="Pfam" id="PF25791">
    <property type="entry name" value="WHD_BREX_BrxC"/>
    <property type="match status" value="1"/>
</dbReference>
<dbReference type="InterPro" id="IPR058038">
    <property type="entry name" value="BREX_BrxC_wHTH"/>
</dbReference>
<evidence type="ECO:0000259" key="3">
    <source>
        <dbReference type="Pfam" id="PF25792"/>
    </source>
</evidence>
<reference evidence="4 5" key="1">
    <citation type="submission" date="2015-01" db="EMBL/GenBank/DDBJ databases">
        <title>Comparative genomics of non-oral Prevotella species.</title>
        <authorList>
            <person name="Accetto T."/>
            <person name="Nograsek B."/>
            <person name="Avgustin G."/>
        </authorList>
    </citation>
    <scope>NUCLEOTIDE SEQUENCE [LARGE SCALE GENOMIC DNA]</scope>
    <source>
        <strain evidence="4 5">P5-119</strain>
    </source>
</reference>
<gene>
    <name evidence="4" type="ORF">ST44_13175</name>
</gene>
<dbReference type="InterPro" id="IPR058037">
    <property type="entry name" value="BREX_BrxC_helical"/>
</dbReference>
<keyword evidence="5" id="KW-1185">Reference proteome</keyword>
<feature type="domain" description="Probable ATP-binding protein BrxC winged helix-turn-helix" evidence="2">
    <location>
        <begin position="788"/>
        <end position="866"/>
    </location>
</feature>
<dbReference type="Pfam" id="PF25792">
    <property type="entry name" value="BREX_BrxC_helical"/>
    <property type="match status" value="1"/>
</dbReference>
<sequence length="1204" mass="137000">MKISELYSKKIERPFEAVVDINKFDAKVVQTEIDEYVFTEEIISGLYQILKGIQYHNVTHNGTWINGYYGSGKSHFLKYLKYCFSHEHQERALARLEQAVNDTDIMTVQKPDKFPSNSDIRDTIEWLKKTEMADIAFNFGDEDNKNEEENKSFVHVFWRMFHKFRGYNRESLAIGHYLEKVIDEAGQLDNFKNRLGELNIDWDDALSSYLSDPDTIFDVAKQFVPTLNVEAIRNRIDNNDLDASVSNFCDVISKFVKNKGENYRLLFFADEASQYIDGRKNVLLQLQQLSATLETKCGDKVWIICTAQQGLEEVVEGCHIDKKSDEFGNIIDRFPVRVPLEEVNSTYITQKRFLEKDGNGVIALDDLYVANKTAIEGQFSLPVGYATYTSKESFLSYYPFVPYQFELIKKVLKAFRSLEYVETTVKDSERSILRIAYNAANKTAGEELGSVIPFDMLLTALGVLAHNGNVAIQMPREVAKQYSDPVFANRVVNALFMLCHMTENDKNQLPGNIETLTTLLITNIDENIKSLRDKVADVIKFFGDNNILKKERPEGANYDVYSFYTEEETEVATKIKTSPSGGDQAIAEMLKPVITRYLGYNSSRYTFGATNVNVGMTIFDLFAQGGNYDLMINMKFYSDTDDVAHVALSNVPKTLIFFLAPLWKKDKELQNDINWCCRFNSYMRNEPVTSQLREKINADFKLKAQELQAKIRAKIEKMLDSCQIISGSDNITSTITGQKGNGRLKYALEGHFNNVYQYANLVTGLPTTADQLQQKMLRPIQPDEYNATNPLTDAEKEVDRYLCGKTGRYSLADLINRYKIAPYGWREESTIYVVNELVRRHIRAFVYKGGSVKITPQQQANLIVRSKADFEVEEAAEVPQSLINDFIIAWKDIFNVQQVPGGNNSSQIYFDCKDSSNSMLNNAVGTYTATLAEFSQNGYPFTGICNKVIKLLSDWLKADGEKAFLEAVVNRHDEAKAVMDECKAVMGFLHAQKARYDEVRSFIASNETNFQHLDDADQPVIKRLCEIKDDETPYAQDKFPSYLKLYKEVRGKLDKAIKDAKAAIRSEYENAYNQLLSIVNGKNIPQTVLSQIDAKISSASASNDIATLIMHKDTTTFFNEQIARINAYRPATPPADDDDQDDNNNDDSNDNDDNTNVPRVTKVVKLMKPQKQILTTEDDVEQYVQLLKNQLLSHINNGEDVVIK</sequence>
<dbReference type="STRING" id="1602171.ST44_13175"/>
<feature type="region of interest" description="Disordered" evidence="1">
    <location>
        <begin position="1129"/>
        <end position="1160"/>
    </location>
</feature>
<evidence type="ECO:0000313" key="4">
    <source>
        <dbReference type="EMBL" id="KIP59633.1"/>
    </source>
</evidence>
<accession>A0A0D0ISQ4</accession>
<proteinExistence type="predicted"/>
<dbReference type="NCBIfam" id="NF033441">
    <property type="entry name" value="BREX_BrxC"/>
    <property type="match status" value="1"/>
</dbReference>
<evidence type="ECO:0008006" key="6">
    <source>
        <dbReference type="Google" id="ProtNLM"/>
    </source>
</evidence>
<dbReference type="AlphaFoldDB" id="A0A0D0ISQ4"/>
<dbReference type="RefSeq" id="WP_042520323.1">
    <property type="nucleotide sequence ID" value="NZ_JXQK01000092.1"/>
</dbReference>
<dbReference type="EMBL" id="JXQK01000092">
    <property type="protein sequence ID" value="KIP59633.1"/>
    <property type="molecule type" value="Genomic_DNA"/>
</dbReference>
<dbReference type="InterPro" id="IPR047679">
    <property type="entry name" value="BREX_BrxC"/>
</dbReference>
<evidence type="ECO:0000256" key="1">
    <source>
        <dbReference type="SAM" id="MobiDB-lite"/>
    </source>
</evidence>
<name>A0A0D0ISQ4_9BACT</name>
<dbReference type="Proteomes" id="UP000032046">
    <property type="component" value="Unassembled WGS sequence"/>
</dbReference>